<proteinExistence type="predicted"/>
<protein>
    <submittedName>
        <fullName evidence="1">Uncharacterized protein</fullName>
    </submittedName>
</protein>
<evidence type="ECO:0000313" key="2">
    <source>
        <dbReference type="Proteomes" id="UP000188320"/>
    </source>
</evidence>
<organism evidence="1 2">
    <name type="scientific">Zancudomyces culisetae</name>
    <name type="common">Gut fungus</name>
    <name type="synonym">Smittium culisetae</name>
    <dbReference type="NCBI Taxonomy" id="1213189"/>
    <lineage>
        <taxon>Eukaryota</taxon>
        <taxon>Fungi</taxon>
        <taxon>Fungi incertae sedis</taxon>
        <taxon>Zoopagomycota</taxon>
        <taxon>Kickxellomycotina</taxon>
        <taxon>Harpellomycetes</taxon>
        <taxon>Harpellales</taxon>
        <taxon>Legeriomycetaceae</taxon>
        <taxon>Zancudomyces</taxon>
    </lineage>
</organism>
<accession>A0A1R1PHK9</accession>
<name>A0A1R1PHK9_ZANCU</name>
<dbReference type="AlphaFoldDB" id="A0A1R1PHK9"/>
<dbReference type="Proteomes" id="UP000188320">
    <property type="component" value="Unassembled WGS sequence"/>
</dbReference>
<reference evidence="2" key="1">
    <citation type="submission" date="2017-01" db="EMBL/GenBank/DDBJ databases">
        <authorList>
            <person name="Wang Y."/>
            <person name="White M."/>
            <person name="Kvist S."/>
            <person name="Moncalvo J.-M."/>
        </authorList>
    </citation>
    <scope>NUCLEOTIDE SEQUENCE [LARGE SCALE GENOMIC DNA]</scope>
    <source>
        <strain evidence="2">COL-18-3</strain>
    </source>
</reference>
<comment type="caution">
    <text evidence="1">The sequence shown here is derived from an EMBL/GenBank/DDBJ whole genome shotgun (WGS) entry which is preliminary data.</text>
</comment>
<gene>
    <name evidence="1" type="ORF">AX774_g6100</name>
</gene>
<sequence>RGSSMDQDAGVLSPRTLGELTESVRQLQIRRSPEEMSVSTISPTLYRGISSPEHPSMHIALRNRSASTISDRTRTGIARDGSANGSSDTSHYATYCRRVGCFGTLTRAITTYQACRSLFCGLGYTPFV</sequence>
<dbReference type="EMBL" id="LSSK01001176">
    <property type="protein sequence ID" value="OMH80464.1"/>
    <property type="molecule type" value="Genomic_DNA"/>
</dbReference>
<evidence type="ECO:0000313" key="1">
    <source>
        <dbReference type="EMBL" id="OMH80464.1"/>
    </source>
</evidence>
<feature type="non-terminal residue" evidence="1">
    <location>
        <position position="1"/>
    </location>
</feature>
<keyword evidence="2" id="KW-1185">Reference proteome</keyword>